<keyword evidence="8 9" id="KW-0539">Nucleus</keyword>
<dbReference type="GO" id="GO:0005634">
    <property type="term" value="C:nucleus"/>
    <property type="evidence" value="ECO:0007669"/>
    <property type="project" value="UniProtKB-SubCell"/>
</dbReference>
<dbReference type="PROSITE" id="PS00031">
    <property type="entry name" value="NUCLEAR_REC_DBD_1"/>
    <property type="match status" value="1"/>
</dbReference>
<keyword evidence="4 9" id="KW-0805">Transcription regulation</keyword>
<dbReference type="InterPro" id="IPR013088">
    <property type="entry name" value="Znf_NHR/GATA"/>
</dbReference>
<dbReference type="PANTHER" id="PTHR24082">
    <property type="entry name" value="NUCLEAR HORMONE RECEPTOR"/>
    <property type="match status" value="1"/>
</dbReference>
<evidence type="ECO:0000256" key="9">
    <source>
        <dbReference type="RuleBase" id="RU004334"/>
    </source>
</evidence>
<feature type="compositionally biased region" description="Polar residues" evidence="10">
    <location>
        <begin position="1"/>
        <end position="22"/>
    </location>
</feature>
<feature type="compositionally biased region" description="Polar residues" evidence="10">
    <location>
        <begin position="29"/>
        <end position="62"/>
    </location>
</feature>
<dbReference type="AlphaFoldDB" id="A0A6P7UB19"/>
<keyword evidence="7 9" id="KW-0675">Receptor</keyword>
<dbReference type="Pfam" id="PF00104">
    <property type="entry name" value="Hormone_recep"/>
    <property type="match status" value="1"/>
</dbReference>
<keyword evidence="1 9" id="KW-0479">Metal-binding</keyword>
<dbReference type="RefSeq" id="XP_036370309.1">
    <property type="nucleotide sequence ID" value="XM_036514416.1"/>
</dbReference>
<evidence type="ECO:0000259" key="12">
    <source>
        <dbReference type="PROSITE" id="PS51843"/>
    </source>
</evidence>
<keyword evidence="3 9" id="KW-0862">Zinc</keyword>
<organism evidence="13 14">
    <name type="scientific">Octopus sinensis</name>
    <name type="common">East Asian common octopus</name>
    <dbReference type="NCBI Taxonomy" id="2607531"/>
    <lineage>
        <taxon>Eukaryota</taxon>
        <taxon>Metazoa</taxon>
        <taxon>Spiralia</taxon>
        <taxon>Lophotrochozoa</taxon>
        <taxon>Mollusca</taxon>
        <taxon>Cephalopoda</taxon>
        <taxon>Coleoidea</taxon>
        <taxon>Octopodiformes</taxon>
        <taxon>Octopoda</taxon>
        <taxon>Incirrata</taxon>
        <taxon>Octopodidae</taxon>
        <taxon>Octopus</taxon>
    </lineage>
</organism>
<sequence>MTTRTDTLKPNGTSEVGTTCKQSPDIMEESSNSMPMSDQSMLLQWSDDSCEPDSSTSTQTKGNIKEQKRRPKPKDGTKLICRVCNDVALGYNFDAVTCESCKAFFRRNALKKKVFNCTFDGNCRLDPHTRKFCSSCRLKKCFAVGMKKDWILNEEQLAKRRQRLSSSQQSNTPLNNNNNSSPSPSASSISSFEYMQPPYEDAEPALDVPNLKTWVYPADKYPVSHHLFWNTLEVSESTSQTITYIRMVVQEHENTFNENYPSGAFVIPKNTKEFFVLSNVFICRLINFMKYIPDFQKLPKEDRISIFRGSIREVSLIRASMAYSYIENMWVFKDCNGEKSYLDTNILKATLGDCLYSKLAQFIRSFKIATNDDKVIMILLLLIEFFDQDKSSLLSSEVVVAAQEKYTSWLKTYIECKYNDEIGKVLFPRVLVKLMDVREIGEICNEATQNFLLQGIDPLTAEVLDLKLMVDKIGNSP</sequence>
<evidence type="ECO:0000313" key="14">
    <source>
        <dbReference type="RefSeq" id="XP_029658141.1"/>
    </source>
</evidence>
<evidence type="ECO:0000256" key="5">
    <source>
        <dbReference type="ARBA" id="ARBA00023125"/>
    </source>
</evidence>
<dbReference type="SUPFAM" id="SSF57716">
    <property type="entry name" value="Glucocorticoid receptor-like (DNA-binding domain)"/>
    <property type="match status" value="1"/>
</dbReference>
<dbReference type="RefSeq" id="XP_036370306.1">
    <property type="nucleotide sequence ID" value="XM_036514413.1"/>
</dbReference>
<dbReference type="PROSITE" id="PS51843">
    <property type="entry name" value="NR_LBD"/>
    <property type="match status" value="1"/>
</dbReference>
<evidence type="ECO:0000256" key="4">
    <source>
        <dbReference type="ARBA" id="ARBA00023015"/>
    </source>
</evidence>
<evidence type="ECO:0000256" key="1">
    <source>
        <dbReference type="ARBA" id="ARBA00022723"/>
    </source>
</evidence>
<evidence type="ECO:0000256" key="7">
    <source>
        <dbReference type="ARBA" id="ARBA00023170"/>
    </source>
</evidence>
<evidence type="ECO:0000256" key="10">
    <source>
        <dbReference type="SAM" id="MobiDB-lite"/>
    </source>
</evidence>
<dbReference type="KEGG" id="osn:115232418"/>
<dbReference type="GO" id="GO:0045944">
    <property type="term" value="P:positive regulation of transcription by RNA polymerase II"/>
    <property type="evidence" value="ECO:0007669"/>
    <property type="project" value="TreeGrafter"/>
</dbReference>
<dbReference type="InterPro" id="IPR001628">
    <property type="entry name" value="Znf_hrmn_rcpt"/>
</dbReference>
<dbReference type="Gene3D" id="3.30.50.10">
    <property type="entry name" value="Erythroid Transcription Factor GATA-1, subunit A"/>
    <property type="match status" value="1"/>
</dbReference>
<feature type="region of interest" description="Disordered" evidence="10">
    <location>
        <begin position="1"/>
        <end position="74"/>
    </location>
</feature>
<dbReference type="PRINTS" id="PR00398">
    <property type="entry name" value="STRDHORMONER"/>
</dbReference>
<comment type="subcellular location">
    <subcellularLocation>
        <location evidence="9">Nucleus</location>
    </subcellularLocation>
</comment>
<gene>
    <name evidence="14 15 16" type="primary">LOC115232418</name>
</gene>
<accession>A0A6P7UB19</accession>
<dbReference type="InterPro" id="IPR000536">
    <property type="entry name" value="Nucl_hrmn_rcpt_lig-bd"/>
</dbReference>
<dbReference type="GO" id="GO:0008270">
    <property type="term" value="F:zinc ion binding"/>
    <property type="evidence" value="ECO:0007669"/>
    <property type="project" value="UniProtKB-KW"/>
</dbReference>
<keyword evidence="13" id="KW-1185">Reference proteome</keyword>
<dbReference type="SMART" id="SM00430">
    <property type="entry name" value="HOLI"/>
    <property type="match status" value="1"/>
</dbReference>
<feature type="compositionally biased region" description="Low complexity" evidence="10">
    <location>
        <begin position="164"/>
        <end position="190"/>
    </location>
</feature>
<evidence type="ECO:0000259" key="11">
    <source>
        <dbReference type="PROSITE" id="PS51030"/>
    </source>
</evidence>
<feature type="region of interest" description="Disordered" evidence="10">
    <location>
        <begin position="161"/>
        <end position="190"/>
    </location>
</feature>
<dbReference type="GO" id="GO:0000978">
    <property type="term" value="F:RNA polymerase II cis-regulatory region sequence-specific DNA binding"/>
    <property type="evidence" value="ECO:0007669"/>
    <property type="project" value="TreeGrafter"/>
</dbReference>
<dbReference type="Proteomes" id="UP000515154">
    <property type="component" value="Linkage group LG2"/>
</dbReference>
<evidence type="ECO:0000256" key="3">
    <source>
        <dbReference type="ARBA" id="ARBA00022833"/>
    </source>
</evidence>
<dbReference type="SUPFAM" id="SSF48508">
    <property type="entry name" value="Nuclear receptor ligand-binding domain"/>
    <property type="match status" value="1"/>
</dbReference>
<evidence type="ECO:0000313" key="16">
    <source>
        <dbReference type="RefSeq" id="XP_036370309.1"/>
    </source>
</evidence>
<dbReference type="PANTHER" id="PTHR24082:SF283">
    <property type="entry name" value="NUCLEAR HORMONE RECEPTOR HR96"/>
    <property type="match status" value="1"/>
</dbReference>
<evidence type="ECO:0000256" key="8">
    <source>
        <dbReference type="ARBA" id="ARBA00023242"/>
    </source>
</evidence>
<dbReference type="RefSeq" id="XP_029658141.1">
    <property type="nucleotide sequence ID" value="XM_029802281.2"/>
</dbReference>
<dbReference type="InterPro" id="IPR050234">
    <property type="entry name" value="Nuclear_hormone_rcpt_NR1"/>
</dbReference>
<evidence type="ECO:0000313" key="13">
    <source>
        <dbReference type="Proteomes" id="UP000515154"/>
    </source>
</evidence>
<dbReference type="GO" id="GO:0030154">
    <property type="term" value="P:cell differentiation"/>
    <property type="evidence" value="ECO:0007669"/>
    <property type="project" value="TreeGrafter"/>
</dbReference>
<feature type="domain" description="Nuclear receptor" evidence="11">
    <location>
        <begin position="78"/>
        <end position="153"/>
    </location>
</feature>
<dbReference type="GO" id="GO:0004879">
    <property type="term" value="F:nuclear receptor activity"/>
    <property type="evidence" value="ECO:0007669"/>
    <property type="project" value="TreeGrafter"/>
</dbReference>
<dbReference type="GO" id="GO:0000122">
    <property type="term" value="P:negative regulation of transcription by RNA polymerase II"/>
    <property type="evidence" value="ECO:0007669"/>
    <property type="project" value="TreeGrafter"/>
</dbReference>
<dbReference type="SMART" id="SM00399">
    <property type="entry name" value="ZnF_C4"/>
    <property type="match status" value="1"/>
</dbReference>
<dbReference type="PROSITE" id="PS51030">
    <property type="entry name" value="NUCLEAR_REC_DBD_2"/>
    <property type="match status" value="1"/>
</dbReference>
<dbReference type="Pfam" id="PF00105">
    <property type="entry name" value="zf-C4"/>
    <property type="match status" value="1"/>
</dbReference>
<comment type="similarity">
    <text evidence="9">Belongs to the nuclear hormone receptor family.</text>
</comment>
<dbReference type="InterPro" id="IPR001723">
    <property type="entry name" value="Nuclear_hrmn_rcpt"/>
</dbReference>
<dbReference type="InterPro" id="IPR035500">
    <property type="entry name" value="NHR-like_dom_sf"/>
</dbReference>
<keyword evidence="2 9" id="KW-0863">Zinc-finger</keyword>
<name>A0A6P7UB19_9MOLL</name>
<evidence type="ECO:0000256" key="2">
    <source>
        <dbReference type="ARBA" id="ARBA00022771"/>
    </source>
</evidence>
<dbReference type="PRINTS" id="PR00047">
    <property type="entry name" value="STROIDFINGER"/>
</dbReference>
<protein>
    <submittedName>
        <fullName evidence="14 15">Vitamin D3 receptor isoform X1</fullName>
    </submittedName>
</protein>
<dbReference type="Gene3D" id="1.10.565.10">
    <property type="entry name" value="Retinoid X Receptor"/>
    <property type="match status" value="1"/>
</dbReference>
<proteinExistence type="inferred from homology"/>
<evidence type="ECO:0000256" key="6">
    <source>
        <dbReference type="ARBA" id="ARBA00023163"/>
    </source>
</evidence>
<evidence type="ECO:0000313" key="15">
    <source>
        <dbReference type="RefSeq" id="XP_036370306.1"/>
    </source>
</evidence>
<feature type="domain" description="NR LBD" evidence="12">
    <location>
        <begin position="240"/>
        <end position="470"/>
    </location>
</feature>
<reference evidence="14 15" key="1">
    <citation type="submission" date="2025-08" db="UniProtKB">
        <authorList>
            <consortium name="RefSeq"/>
        </authorList>
    </citation>
    <scope>IDENTIFICATION</scope>
</reference>
<keyword evidence="6 9" id="KW-0804">Transcription</keyword>
<keyword evidence="5 9" id="KW-0238">DNA-binding</keyword>